<organism evidence="1 2">
    <name type="scientific">Populus alba</name>
    <name type="common">White poplar</name>
    <dbReference type="NCBI Taxonomy" id="43335"/>
    <lineage>
        <taxon>Eukaryota</taxon>
        <taxon>Viridiplantae</taxon>
        <taxon>Streptophyta</taxon>
        <taxon>Embryophyta</taxon>
        <taxon>Tracheophyta</taxon>
        <taxon>Spermatophyta</taxon>
        <taxon>Magnoliopsida</taxon>
        <taxon>eudicotyledons</taxon>
        <taxon>Gunneridae</taxon>
        <taxon>Pentapetalae</taxon>
        <taxon>rosids</taxon>
        <taxon>fabids</taxon>
        <taxon>Malpighiales</taxon>
        <taxon>Salicaceae</taxon>
        <taxon>Saliceae</taxon>
        <taxon>Populus</taxon>
    </lineage>
</organism>
<gene>
    <name evidence="1" type="ORF">D5086_024166</name>
</gene>
<comment type="caution">
    <text evidence="1">The sequence shown here is derived from an EMBL/GenBank/DDBJ whole genome shotgun (WGS) entry which is preliminary data.</text>
</comment>
<name>A0ACC4B4S7_POPAL</name>
<accession>A0ACC4B4S7</accession>
<evidence type="ECO:0000313" key="2">
    <source>
        <dbReference type="Proteomes" id="UP000309997"/>
    </source>
</evidence>
<dbReference type="Proteomes" id="UP000309997">
    <property type="component" value="Unassembled WGS sequence"/>
</dbReference>
<dbReference type="EMBL" id="RCHU02000013">
    <property type="protein sequence ID" value="KAL3573553.1"/>
    <property type="molecule type" value="Genomic_DNA"/>
</dbReference>
<protein>
    <submittedName>
        <fullName evidence="1">Uncharacterized protein</fullName>
    </submittedName>
</protein>
<evidence type="ECO:0000313" key="1">
    <source>
        <dbReference type="EMBL" id="KAL3573553.1"/>
    </source>
</evidence>
<keyword evidence="2" id="KW-1185">Reference proteome</keyword>
<sequence>MSVSIDGEYNSSVEKPSCKCQAVCSSPPAGVLGLITATACDPIHKTPNILESTTVKPSSPSTTPPCSPSSIASIFKKDPRGIGFLDDIGGGIDGLMSCTESLGFESSDERRFDDEIELCSRERSTITKVKCRKPGEKKEARKFPPPLSSLNHNGQPNFFLKSVRKDGRLELTEVRIDRHETLRASRQDGRLRLHFVADEEYEVDEEEHEREQEQEEYLEVEKEGEKEEEEEEEVKEDNEEESIGEWGFQVNGEGLRTRELFSKILLHAQPFVAASGCNIRAEGRRVVARRSFRLVLLVFDWALYGPSTARHFGIQAFMD</sequence>
<reference evidence="1 2" key="1">
    <citation type="journal article" date="2024" name="Plant Biotechnol. J.">
        <title>Genome and CRISPR/Cas9 system of a widespread forest tree (Populus alba) in the world.</title>
        <authorList>
            <person name="Liu Y.J."/>
            <person name="Jiang P.F."/>
            <person name="Han X.M."/>
            <person name="Li X.Y."/>
            <person name="Wang H.M."/>
            <person name="Wang Y.J."/>
            <person name="Wang X.X."/>
            <person name="Zeng Q.Y."/>
        </authorList>
    </citation>
    <scope>NUCLEOTIDE SEQUENCE [LARGE SCALE GENOMIC DNA]</scope>
    <source>
        <strain evidence="2">cv. PAL-ZL1</strain>
    </source>
</reference>
<proteinExistence type="predicted"/>